<gene>
    <name evidence="1" type="ORF">EVAR_18317_1</name>
</gene>
<dbReference type="AlphaFoldDB" id="A0A4C1V9V7"/>
<proteinExistence type="predicted"/>
<comment type="caution">
    <text evidence="1">The sequence shown here is derived from an EMBL/GenBank/DDBJ whole genome shotgun (WGS) entry which is preliminary data.</text>
</comment>
<name>A0A4C1V9V7_EUMVA</name>
<keyword evidence="2" id="KW-1185">Reference proteome</keyword>
<evidence type="ECO:0000313" key="1">
    <source>
        <dbReference type="EMBL" id="GBP35192.1"/>
    </source>
</evidence>
<reference evidence="1 2" key="1">
    <citation type="journal article" date="2019" name="Commun. Biol.">
        <title>The bagworm genome reveals a unique fibroin gene that provides high tensile strength.</title>
        <authorList>
            <person name="Kono N."/>
            <person name="Nakamura H."/>
            <person name="Ohtoshi R."/>
            <person name="Tomita M."/>
            <person name="Numata K."/>
            <person name="Arakawa K."/>
        </authorList>
    </citation>
    <scope>NUCLEOTIDE SEQUENCE [LARGE SCALE GENOMIC DNA]</scope>
</reference>
<dbReference type="Proteomes" id="UP000299102">
    <property type="component" value="Unassembled WGS sequence"/>
</dbReference>
<evidence type="ECO:0000313" key="2">
    <source>
        <dbReference type="Proteomes" id="UP000299102"/>
    </source>
</evidence>
<sequence>MSLIVHYARNHFISDFNWRLALPEDLCYYTSDNFFDVHFDTNQKMLLGGVTAPSNSICLVVIAVSTMPSFRSENTPEAVSNSPRRYKVTISSYTGGPRAPWAILVARRQNLAVAHDLP</sequence>
<organism evidence="1 2">
    <name type="scientific">Eumeta variegata</name>
    <name type="common">Bagworm moth</name>
    <name type="synonym">Eumeta japonica</name>
    <dbReference type="NCBI Taxonomy" id="151549"/>
    <lineage>
        <taxon>Eukaryota</taxon>
        <taxon>Metazoa</taxon>
        <taxon>Ecdysozoa</taxon>
        <taxon>Arthropoda</taxon>
        <taxon>Hexapoda</taxon>
        <taxon>Insecta</taxon>
        <taxon>Pterygota</taxon>
        <taxon>Neoptera</taxon>
        <taxon>Endopterygota</taxon>
        <taxon>Lepidoptera</taxon>
        <taxon>Glossata</taxon>
        <taxon>Ditrysia</taxon>
        <taxon>Tineoidea</taxon>
        <taxon>Psychidae</taxon>
        <taxon>Oiketicinae</taxon>
        <taxon>Eumeta</taxon>
    </lineage>
</organism>
<protein>
    <submittedName>
        <fullName evidence="1">Uncharacterized protein</fullName>
    </submittedName>
</protein>
<dbReference type="EMBL" id="BGZK01000300">
    <property type="protein sequence ID" value="GBP35192.1"/>
    <property type="molecule type" value="Genomic_DNA"/>
</dbReference>
<accession>A0A4C1V9V7</accession>